<evidence type="ECO:0000313" key="2">
    <source>
        <dbReference type="EMBL" id="GGX73361.1"/>
    </source>
</evidence>
<keyword evidence="1" id="KW-0812">Transmembrane</keyword>
<comment type="caution">
    <text evidence="2">The sequence shown here is derived from an EMBL/GenBank/DDBJ whole genome shotgun (WGS) entry which is preliminary data.</text>
</comment>
<feature type="transmembrane region" description="Helical" evidence="1">
    <location>
        <begin position="91"/>
        <end position="111"/>
    </location>
</feature>
<proteinExistence type="predicted"/>
<organism evidence="2 3">
    <name type="scientific">Streptomyces hiroshimensis</name>
    <dbReference type="NCBI Taxonomy" id="66424"/>
    <lineage>
        <taxon>Bacteria</taxon>
        <taxon>Bacillati</taxon>
        <taxon>Actinomycetota</taxon>
        <taxon>Actinomycetes</taxon>
        <taxon>Kitasatosporales</taxon>
        <taxon>Streptomycetaceae</taxon>
        <taxon>Streptomyces</taxon>
    </lineage>
</organism>
<reference evidence="3" key="1">
    <citation type="journal article" date="2019" name="Int. J. Syst. Evol. Microbiol.">
        <title>The Global Catalogue of Microorganisms (GCM) 10K type strain sequencing project: providing services to taxonomists for standard genome sequencing and annotation.</title>
        <authorList>
            <consortium name="The Broad Institute Genomics Platform"/>
            <consortium name="The Broad Institute Genome Sequencing Center for Infectious Disease"/>
            <person name="Wu L."/>
            <person name="Ma J."/>
        </authorList>
    </citation>
    <scope>NUCLEOTIDE SEQUENCE [LARGE SCALE GENOMIC DNA]</scope>
    <source>
        <strain evidence="3">JCM 4586</strain>
    </source>
</reference>
<sequence>MDPAKTLPADANVNMHVNVNTNANIHAGGDTSTPADAAYLSSPRWVVLTARAVPLAVLPSGLWRMAMAVGIPVGWSGQLAEDWQPGLETSSYITLLTIVTETLAFLTIGLVSQWGERVPHWIPFLGGKHIPVGAAVVPAALGALAVTAFTLPMFWGGMPADAGGSDAPQGVAAWIMNACYVPLLLWGPMVAVLTVAYTRRRLRTA</sequence>
<feature type="transmembrane region" description="Helical" evidence="1">
    <location>
        <begin position="52"/>
        <end position="71"/>
    </location>
</feature>
<protein>
    <submittedName>
        <fullName evidence="2">Uncharacterized protein</fullName>
    </submittedName>
</protein>
<evidence type="ECO:0000256" key="1">
    <source>
        <dbReference type="SAM" id="Phobius"/>
    </source>
</evidence>
<feature type="transmembrane region" description="Helical" evidence="1">
    <location>
        <begin position="174"/>
        <end position="197"/>
    </location>
</feature>
<keyword evidence="3" id="KW-1185">Reference proteome</keyword>
<gene>
    <name evidence="2" type="ORF">GCM10010324_18260</name>
</gene>
<keyword evidence="1" id="KW-0472">Membrane</keyword>
<feature type="transmembrane region" description="Helical" evidence="1">
    <location>
        <begin position="132"/>
        <end position="154"/>
    </location>
</feature>
<accession>A0ABQ2Y997</accession>
<name>A0ABQ2Y997_9ACTN</name>
<evidence type="ECO:0000313" key="3">
    <source>
        <dbReference type="Proteomes" id="UP000659223"/>
    </source>
</evidence>
<dbReference type="RefSeq" id="WP_229898991.1">
    <property type="nucleotide sequence ID" value="NZ_BMUT01000003.1"/>
</dbReference>
<dbReference type="Proteomes" id="UP000659223">
    <property type="component" value="Unassembled WGS sequence"/>
</dbReference>
<dbReference type="EMBL" id="BMUT01000003">
    <property type="protein sequence ID" value="GGX73361.1"/>
    <property type="molecule type" value="Genomic_DNA"/>
</dbReference>
<keyword evidence="1" id="KW-1133">Transmembrane helix</keyword>